<dbReference type="RefSeq" id="WP_254152829.1">
    <property type="nucleotide sequence ID" value="NZ_JAHESD010000009.1"/>
</dbReference>
<dbReference type="PANTHER" id="PTHR14859">
    <property type="entry name" value="CALCOFLUOR WHITE HYPERSENSITIVE PROTEIN PRECURSOR"/>
    <property type="match status" value="1"/>
</dbReference>
<evidence type="ECO:0000313" key="3">
    <source>
        <dbReference type="Proteomes" id="UP000772618"/>
    </source>
</evidence>
<gene>
    <name evidence="2" type="ORF">KK060_06190</name>
</gene>
<dbReference type="Gene3D" id="3.60.10.10">
    <property type="entry name" value="Endonuclease/exonuclease/phosphatase"/>
    <property type="match status" value="1"/>
</dbReference>
<dbReference type="EMBL" id="JAHESD010000009">
    <property type="protein sequence ID" value="MBT1702859.1"/>
    <property type="molecule type" value="Genomic_DNA"/>
</dbReference>
<evidence type="ECO:0000259" key="1">
    <source>
        <dbReference type="Pfam" id="PF03372"/>
    </source>
</evidence>
<sequence length="250" mass="28482">MLRIVTLNLNYYVDKHGPWETRKKLIIDQLQKTDPHIVAFQAVAKDAKLYDGKDQAFQICEELSGFQSHYFQEAQTTSEGLQQGSAIISKFHMLDKSFQNLSLLQGFDDTNKRALLKATFKRPNGTFNFYNAHFSWVHEQATKNVEEALQFMQKDNAPSLLAGDLNTLSDSTAFVPFKQAGMIDAWQQANGDKEGFTFESDKPSIRIDYFWISSELAKELNKVEIISHPQNSNARLSDHLGLMLELNVKV</sequence>
<feature type="domain" description="Endonuclease/exonuclease/phosphatase" evidence="1">
    <location>
        <begin position="6"/>
        <end position="239"/>
    </location>
</feature>
<comment type="caution">
    <text evidence="2">The sequence shown here is derived from an EMBL/GenBank/DDBJ whole genome shotgun (WGS) entry which is preliminary data.</text>
</comment>
<evidence type="ECO:0000313" key="2">
    <source>
        <dbReference type="EMBL" id="MBT1702859.1"/>
    </source>
</evidence>
<keyword evidence="2" id="KW-0378">Hydrolase</keyword>
<dbReference type="InterPro" id="IPR036691">
    <property type="entry name" value="Endo/exonu/phosph_ase_sf"/>
</dbReference>
<protein>
    <submittedName>
        <fullName evidence="2">Endonuclease/exonuclease/phosphatase family protein</fullName>
    </submittedName>
</protein>
<dbReference type="PANTHER" id="PTHR14859:SF16">
    <property type="entry name" value="ENDONUCLEASE_EXONUCLEASE_PHOSPHATASE DOMAIN-CONTAINING PROTEIN"/>
    <property type="match status" value="1"/>
</dbReference>
<reference evidence="2 3" key="1">
    <citation type="submission" date="2021-05" db="EMBL/GenBank/DDBJ databases">
        <title>A Polyphasic approach of four new species of the genus Ohtaekwangia: Ohtaekwangia histidinii sp. nov., Ohtaekwangia cretensis sp. nov., Ohtaekwangia indiensis sp. nov., Ohtaekwangia reichenbachii sp. nov. from diverse environment.</title>
        <authorList>
            <person name="Octaviana S."/>
        </authorList>
    </citation>
    <scope>NUCLEOTIDE SEQUENCE [LARGE SCALE GENOMIC DNA]</scope>
    <source>
        <strain evidence="2 3">PWU20</strain>
    </source>
</reference>
<dbReference type="InterPro" id="IPR051916">
    <property type="entry name" value="GPI-anchor_lipid_remodeler"/>
</dbReference>
<keyword evidence="2" id="KW-0255">Endonuclease</keyword>
<dbReference type="Pfam" id="PF03372">
    <property type="entry name" value="Exo_endo_phos"/>
    <property type="match status" value="1"/>
</dbReference>
<keyword evidence="2" id="KW-0540">Nuclease</keyword>
<dbReference type="SUPFAM" id="SSF56219">
    <property type="entry name" value="DNase I-like"/>
    <property type="match status" value="1"/>
</dbReference>
<organism evidence="2 3">
    <name type="scientific">Chryseosolibacter indicus</name>
    <dbReference type="NCBI Taxonomy" id="2782351"/>
    <lineage>
        <taxon>Bacteria</taxon>
        <taxon>Pseudomonadati</taxon>
        <taxon>Bacteroidota</taxon>
        <taxon>Cytophagia</taxon>
        <taxon>Cytophagales</taxon>
        <taxon>Chryseotaleaceae</taxon>
        <taxon>Chryseosolibacter</taxon>
    </lineage>
</organism>
<dbReference type="Proteomes" id="UP000772618">
    <property type="component" value="Unassembled WGS sequence"/>
</dbReference>
<name>A0ABS5VQ03_9BACT</name>
<dbReference type="InterPro" id="IPR005135">
    <property type="entry name" value="Endo/exonuclease/phosphatase"/>
</dbReference>
<proteinExistence type="predicted"/>
<dbReference type="GO" id="GO:0004519">
    <property type="term" value="F:endonuclease activity"/>
    <property type="evidence" value="ECO:0007669"/>
    <property type="project" value="UniProtKB-KW"/>
</dbReference>
<accession>A0ABS5VQ03</accession>
<keyword evidence="3" id="KW-1185">Reference proteome</keyword>